<keyword evidence="6" id="KW-1185">Reference proteome</keyword>
<organism evidence="5 6">
    <name type="scientific">Kalanchoe fedtschenkoi</name>
    <name type="common">Lavender scallops</name>
    <name type="synonym">South American air plant</name>
    <dbReference type="NCBI Taxonomy" id="63787"/>
    <lineage>
        <taxon>Eukaryota</taxon>
        <taxon>Viridiplantae</taxon>
        <taxon>Streptophyta</taxon>
        <taxon>Embryophyta</taxon>
        <taxon>Tracheophyta</taxon>
        <taxon>Spermatophyta</taxon>
        <taxon>Magnoliopsida</taxon>
        <taxon>eudicotyledons</taxon>
        <taxon>Gunneridae</taxon>
        <taxon>Pentapetalae</taxon>
        <taxon>Saxifragales</taxon>
        <taxon>Crassulaceae</taxon>
        <taxon>Kalanchoe</taxon>
    </lineage>
</organism>
<dbReference type="Proteomes" id="UP000594263">
    <property type="component" value="Unplaced"/>
</dbReference>
<dbReference type="OMA" id="AKHELRW"/>
<dbReference type="Gramene" id="Kaladp0053s0106.1.v1.1">
    <property type="protein sequence ID" value="Kaladp0053s0106.1.v1.1"/>
    <property type="gene ID" value="Kaladp0053s0106.v1.1"/>
</dbReference>
<dbReference type="InterPro" id="IPR037277">
    <property type="entry name" value="Granulin_sf"/>
</dbReference>
<feature type="region of interest" description="Disordered" evidence="3">
    <location>
        <begin position="1"/>
        <end position="50"/>
    </location>
</feature>
<accession>A0A7N0U311</accession>
<evidence type="ECO:0000256" key="1">
    <source>
        <dbReference type="ARBA" id="ARBA00022807"/>
    </source>
</evidence>
<evidence type="ECO:0000313" key="5">
    <source>
        <dbReference type="EnsemblPlants" id="Kaladp0053s0106.1.v1.1"/>
    </source>
</evidence>
<dbReference type="Pfam" id="PF00396">
    <property type="entry name" value="Granulin"/>
    <property type="match status" value="1"/>
</dbReference>
<feature type="domain" description="Granulins" evidence="4">
    <location>
        <begin position="43"/>
        <end position="100"/>
    </location>
</feature>
<reference evidence="5" key="1">
    <citation type="submission" date="2021-01" db="UniProtKB">
        <authorList>
            <consortium name="EnsemblPlants"/>
        </authorList>
    </citation>
    <scope>IDENTIFICATION</scope>
</reference>
<dbReference type="SMART" id="SM00277">
    <property type="entry name" value="GRAN"/>
    <property type="match status" value="1"/>
</dbReference>
<dbReference type="Gene3D" id="2.10.25.160">
    <property type="entry name" value="Granulin"/>
    <property type="match status" value="1"/>
</dbReference>
<dbReference type="InterPro" id="IPR000118">
    <property type="entry name" value="Granulin"/>
</dbReference>
<protein>
    <recommendedName>
        <fullName evidence="4">Granulins domain-containing protein</fullName>
    </recommendedName>
</protein>
<sequence>MASYPTKSSSSPSPSPSLSSSPPPPPPPSSSPPSPLPPSPSQCGDSSYCSSDETRCCVLKLYSYCFFYGCCEYENAVCCSGTEYCCPSDDPVCDVDEGVCLQVRHTLQFSQPQAFKTQSQAMKRKMAKHELRWSRLEKKHKEGSNLE</sequence>
<evidence type="ECO:0000259" key="4">
    <source>
        <dbReference type="SMART" id="SM00277"/>
    </source>
</evidence>
<evidence type="ECO:0000313" key="6">
    <source>
        <dbReference type="Proteomes" id="UP000594263"/>
    </source>
</evidence>
<name>A0A7N0U311_KALFE</name>
<evidence type="ECO:0000256" key="3">
    <source>
        <dbReference type="SAM" id="MobiDB-lite"/>
    </source>
</evidence>
<feature type="compositionally biased region" description="Low complexity" evidence="3">
    <location>
        <begin position="8"/>
        <end position="20"/>
    </location>
</feature>
<keyword evidence="1" id="KW-0378">Hydrolase</keyword>
<feature type="compositionally biased region" description="Pro residues" evidence="3">
    <location>
        <begin position="21"/>
        <end position="40"/>
    </location>
</feature>
<dbReference type="SUPFAM" id="SSF57277">
    <property type="entry name" value="Granulin repeat"/>
    <property type="match status" value="1"/>
</dbReference>
<keyword evidence="2" id="KW-1015">Disulfide bond</keyword>
<keyword evidence="1" id="KW-0788">Thiol protease</keyword>
<dbReference type="EnsemblPlants" id="Kaladp0053s0106.1.v1.1">
    <property type="protein sequence ID" value="Kaladp0053s0106.1.v1.1"/>
    <property type="gene ID" value="Kaladp0053s0106.v1.1"/>
</dbReference>
<proteinExistence type="predicted"/>
<dbReference type="AlphaFoldDB" id="A0A7N0U311"/>
<dbReference type="GO" id="GO:0008234">
    <property type="term" value="F:cysteine-type peptidase activity"/>
    <property type="evidence" value="ECO:0007669"/>
    <property type="project" value="UniProtKB-KW"/>
</dbReference>
<evidence type="ECO:0000256" key="2">
    <source>
        <dbReference type="ARBA" id="ARBA00023157"/>
    </source>
</evidence>
<keyword evidence="1" id="KW-0645">Protease</keyword>